<proteinExistence type="predicted"/>
<evidence type="ECO:0000313" key="3">
    <source>
        <dbReference type="Proteomes" id="UP001150217"/>
    </source>
</evidence>
<feature type="chain" id="PRO_5045868478" evidence="1">
    <location>
        <begin position="21"/>
        <end position="128"/>
    </location>
</feature>
<name>A0ABQ8VY16_9AGAR</name>
<evidence type="ECO:0000256" key="1">
    <source>
        <dbReference type="SAM" id="SignalP"/>
    </source>
</evidence>
<dbReference type="EMBL" id="JANVFT010000002">
    <property type="protein sequence ID" value="KAJ4501253.1"/>
    <property type="molecule type" value="Genomic_DNA"/>
</dbReference>
<keyword evidence="1" id="KW-0732">Signal</keyword>
<gene>
    <name evidence="2" type="ORF">C8R41DRAFT_913242</name>
</gene>
<dbReference type="Proteomes" id="UP001150217">
    <property type="component" value="Unassembled WGS sequence"/>
</dbReference>
<organism evidence="2 3">
    <name type="scientific">Lentinula lateritia</name>
    <dbReference type="NCBI Taxonomy" id="40482"/>
    <lineage>
        <taxon>Eukaryota</taxon>
        <taxon>Fungi</taxon>
        <taxon>Dikarya</taxon>
        <taxon>Basidiomycota</taxon>
        <taxon>Agaricomycotina</taxon>
        <taxon>Agaricomycetes</taxon>
        <taxon>Agaricomycetidae</taxon>
        <taxon>Agaricales</taxon>
        <taxon>Marasmiineae</taxon>
        <taxon>Omphalotaceae</taxon>
        <taxon>Lentinula</taxon>
    </lineage>
</organism>
<evidence type="ECO:0000313" key="2">
    <source>
        <dbReference type="EMBL" id="KAJ4501253.1"/>
    </source>
</evidence>
<keyword evidence="3" id="KW-1185">Reference proteome</keyword>
<accession>A0ABQ8VY16</accession>
<sequence length="128" mass="14888">MFKTFYIAVTVVSLLTATYAMPIKERRVVRTFFDDMVGKGFVRQINDTYKYTPEEMNALCSRQLSLSSKDYGHYFQEHLPVKVAEMSGLGKYKGHDRRNLIIKSFPSDKDMRLQATAPWCMAETRLLF</sequence>
<reference evidence="2" key="1">
    <citation type="submission" date="2022-08" db="EMBL/GenBank/DDBJ databases">
        <title>A Global Phylogenomic Analysis of the Shiitake Genus Lentinula.</title>
        <authorList>
            <consortium name="DOE Joint Genome Institute"/>
            <person name="Sierra-Patev S."/>
            <person name="Min B."/>
            <person name="Naranjo-Ortiz M."/>
            <person name="Looney B."/>
            <person name="Konkel Z."/>
            <person name="Slot J.C."/>
            <person name="Sakamoto Y."/>
            <person name="Steenwyk J.L."/>
            <person name="Rokas A."/>
            <person name="Carro J."/>
            <person name="Camarero S."/>
            <person name="Ferreira P."/>
            <person name="Molpeceres G."/>
            <person name="Ruiz-Duenas F.J."/>
            <person name="Serrano A."/>
            <person name="Henrissat B."/>
            <person name="Drula E."/>
            <person name="Hughes K.W."/>
            <person name="Mata J.L."/>
            <person name="Ishikawa N.K."/>
            <person name="Vargas-Isla R."/>
            <person name="Ushijima S."/>
            <person name="Smith C.A."/>
            <person name="Ahrendt S."/>
            <person name="Andreopoulos W."/>
            <person name="He G."/>
            <person name="Labutti K."/>
            <person name="Lipzen A."/>
            <person name="Ng V."/>
            <person name="Riley R."/>
            <person name="Sandor L."/>
            <person name="Barry K."/>
            <person name="Martinez A.T."/>
            <person name="Xiao Y."/>
            <person name="Gibbons J.G."/>
            <person name="Terashima K."/>
            <person name="Grigoriev I.V."/>
            <person name="Hibbett D.S."/>
        </authorList>
    </citation>
    <scope>NUCLEOTIDE SEQUENCE</scope>
    <source>
        <strain evidence="2">RHP3577 ss4</strain>
    </source>
</reference>
<comment type="caution">
    <text evidence="2">The sequence shown here is derived from an EMBL/GenBank/DDBJ whole genome shotgun (WGS) entry which is preliminary data.</text>
</comment>
<feature type="signal peptide" evidence="1">
    <location>
        <begin position="1"/>
        <end position="20"/>
    </location>
</feature>
<protein>
    <submittedName>
        <fullName evidence="2">Uncharacterized protein</fullName>
    </submittedName>
</protein>